<protein>
    <submittedName>
        <fullName evidence="1">Uncharacterized protein</fullName>
    </submittedName>
</protein>
<accession>A0ABV0SPG7</accession>
<reference evidence="1 2" key="1">
    <citation type="submission" date="2021-06" db="EMBL/GenBank/DDBJ databases">
        <authorList>
            <person name="Palmer J.M."/>
        </authorList>
    </citation>
    <scope>NUCLEOTIDE SEQUENCE [LARGE SCALE GENOMIC DNA]</scope>
    <source>
        <strain evidence="2">if_2019</strain>
        <tissue evidence="1">Muscle</tissue>
    </source>
</reference>
<keyword evidence="2" id="KW-1185">Reference proteome</keyword>
<organism evidence="1 2">
    <name type="scientific">Ilyodon furcidens</name>
    <name type="common">goldbreast splitfin</name>
    <dbReference type="NCBI Taxonomy" id="33524"/>
    <lineage>
        <taxon>Eukaryota</taxon>
        <taxon>Metazoa</taxon>
        <taxon>Chordata</taxon>
        <taxon>Craniata</taxon>
        <taxon>Vertebrata</taxon>
        <taxon>Euteleostomi</taxon>
        <taxon>Actinopterygii</taxon>
        <taxon>Neopterygii</taxon>
        <taxon>Teleostei</taxon>
        <taxon>Neoteleostei</taxon>
        <taxon>Acanthomorphata</taxon>
        <taxon>Ovalentaria</taxon>
        <taxon>Atherinomorphae</taxon>
        <taxon>Cyprinodontiformes</taxon>
        <taxon>Goodeidae</taxon>
        <taxon>Ilyodon</taxon>
    </lineage>
</organism>
<dbReference type="Proteomes" id="UP001482620">
    <property type="component" value="Unassembled WGS sequence"/>
</dbReference>
<comment type="caution">
    <text evidence="1">The sequence shown here is derived from an EMBL/GenBank/DDBJ whole genome shotgun (WGS) entry which is preliminary data.</text>
</comment>
<gene>
    <name evidence="1" type="ORF">ILYODFUR_026743</name>
</gene>
<dbReference type="EMBL" id="JAHRIQ010003425">
    <property type="protein sequence ID" value="MEQ2222468.1"/>
    <property type="molecule type" value="Genomic_DNA"/>
</dbReference>
<name>A0ABV0SPG7_9TELE</name>
<proteinExistence type="predicted"/>
<sequence>MHTLVPRGNLERPINMHVFAPWEEAGGPRENPRMHGKNIQTPCRKTTDWDLKPEPSCLQGNGVNNCTIMQPHYHQSYLIIITIDSFIFYPSWQPPGLAALGRGPYCPYQKPPHFNGEIIL</sequence>
<evidence type="ECO:0000313" key="1">
    <source>
        <dbReference type="EMBL" id="MEQ2222468.1"/>
    </source>
</evidence>
<evidence type="ECO:0000313" key="2">
    <source>
        <dbReference type="Proteomes" id="UP001482620"/>
    </source>
</evidence>